<dbReference type="Pfam" id="PF13442">
    <property type="entry name" value="Cytochrome_CBB3"/>
    <property type="match status" value="1"/>
</dbReference>
<evidence type="ECO:0000256" key="8">
    <source>
        <dbReference type="PIRSR" id="PIRSR000005-1"/>
    </source>
</evidence>
<evidence type="ECO:0000256" key="2">
    <source>
        <dbReference type="ARBA" id="ARBA00022448"/>
    </source>
</evidence>
<dbReference type="GO" id="GO:0020037">
    <property type="term" value="F:heme binding"/>
    <property type="evidence" value="ECO:0007669"/>
    <property type="project" value="InterPro"/>
</dbReference>
<dbReference type="Gene3D" id="1.10.760.10">
    <property type="entry name" value="Cytochrome c-like domain"/>
    <property type="match status" value="2"/>
</dbReference>
<dbReference type="InterPro" id="IPR036909">
    <property type="entry name" value="Cyt_c-like_dom_sf"/>
</dbReference>
<dbReference type="Proteomes" id="UP000198634">
    <property type="component" value="Unassembled WGS sequence"/>
</dbReference>
<evidence type="ECO:0000256" key="3">
    <source>
        <dbReference type="ARBA" id="ARBA00022617"/>
    </source>
</evidence>
<keyword evidence="6" id="KW-0249">Electron transport</keyword>
<evidence type="ECO:0000313" key="13">
    <source>
        <dbReference type="Proteomes" id="UP000198634"/>
    </source>
</evidence>
<dbReference type="AlphaFoldDB" id="A0A1H9JYE3"/>
<evidence type="ECO:0000256" key="7">
    <source>
        <dbReference type="ARBA" id="ARBA00023004"/>
    </source>
</evidence>
<comment type="PTM">
    <text evidence="8">Binds 2 heme c groups covalently per subunit.</text>
</comment>
<dbReference type="STRING" id="657014.SAMN04488092_11692"/>
<dbReference type="OrthoDB" id="9773456at2"/>
<dbReference type="InterPro" id="IPR024167">
    <property type="entry name" value="Cytochrome_c4-like"/>
</dbReference>
<keyword evidence="5" id="KW-0574">Periplasm</keyword>
<keyword evidence="3 8" id="KW-0349">Heme</keyword>
<feature type="domain" description="Cytochrome c" evidence="11">
    <location>
        <begin position="114"/>
        <end position="196"/>
    </location>
</feature>
<feature type="binding site" description="covalent" evidence="8">
    <location>
        <position position="131"/>
    </location>
    <ligand>
        <name>heme c</name>
        <dbReference type="ChEBI" id="CHEBI:61717"/>
        <label>2</label>
    </ligand>
</feature>
<keyword evidence="7 9" id="KW-0408">Iron</keyword>
<dbReference type="GO" id="GO:0042597">
    <property type="term" value="C:periplasmic space"/>
    <property type="evidence" value="ECO:0007669"/>
    <property type="project" value="UniProtKB-SubCell"/>
</dbReference>
<gene>
    <name evidence="12" type="ORF">SAMN04488092_11692</name>
</gene>
<feature type="binding site" description="axial binding residue" evidence="9">
    <location>
        <position position="83"/>
    </location>
    <ligand>
        <name>heme c</name>
        <dbReference type="ChEBI" id="CHEBI:61717"/>
        <label>1</label>
    </ligand>
    <ligandPart>
        <name>Fe</name>
        <dbReference type="ChEBI" id="CHEBI:18248"/>
    </ligandPart>
</feature>
<feature type="binding site" description="covalent" evidence="8">
    <location>
        <position position="38"/>
    </location>
    <ligand>
        <name>heme c</name>
        <dbReference type="ChEBI" id="CHEBI:61717"/>
        <label>1</label>
    </ligand>
</feature>
<name>A0A1H9JYE3_9RHOB</name>
<evidence type="ECO:0000313" key="12">
    <source>
        <dbReference type="EMBL" id="SEQ91879.1"/>
    </source>
</evidence>
<keyword evidence="10" id="KW-0732">Signal</keyword>
<reference evidence="12 13" key="1">
    <citation type="submission" date="2016-10" db="EMBL/GenBank/DDBJ databases">
        <authorList>
            <person name="de Groot N.N."/>
        </authorList>
    </citation>
    <scope>NUCLEOTIDE SEQUENCE [LARGE SCALE GENOMIC DNA]</scope>
    <source>
        <strain evidence="12 13">DSM 22007</strain>
    </source>
</reference>
<evidence type="ECO:0000256" key="4">
    <source>
        <dbReference type="ARBA" id="ARBA00022723"/>
    </source>
</evidence>
<sequence>MQRPDVRAALALIVILMSAGPAAADSLLDDGAPAYERCALCHGLSGDSARDRFPKLAGQRPDYIRAQIGAFLSGQRTNDRGQMAAVVTELKPGDIAEVVGWFSSQPHPEPVPAGDTETGQIAYLSAGCEECHDERAAGPENIPYLASQHPAYLAKQMRDMRDGRRDGAAIDAMRAQLSKLSDADLNAIAAYLAAQGRTQ</sequence>
<dbReference type="PROSITE" id="PS51007">
    <property type="entry name" value="CYTC"/>
    <property type="match status" value="2"/>
</dbReference>
<dbReference type="GO" id="GO:0005506">
    <property type="term" value="F:iron ion binding"/>
    <property type="evidence" value="ECO:0007669"/>
    <property type="project" value="InterPro"/>
</dbReference>
<feature type="chain" id="PRO_5009300971" evidence="10">
    <location>
        <begin position="25"/>
        <end position="199"/>
    </location>
</feature>
<dbReference type="RefSeq" id="WP_090271034.1">
    <property type="nucleotide sequence ID" value="NZ_FOEP01000016.1"/>
</dbReference>
<dbReference type="InterPro" id="IPR050597">
    <property type="entry name" value="Cytochrome_c_Oxidase_Subunit"/>
</dbReference>
<evidence type="ECO:0000256" key="9">
    <source>
        <dbReference type="PIRSR" id="PIRSR000005-2"/>
    </source>
</evidence>
<dbReference type="SUPFAM" id="SSF46626">
    <property type="entry name" value="Cytochrome c"/>
    <property type="match status" value="2"/>
</dbReference>
<keyword evidence="2" id="KW-0813">Transport</keyword>
<evidence type="ECO:0000256" key="10">
    <source>
        <dbReference type="SAM" id="SignalP"/>
    </source>
</evidence>
<feature type="domain" description="Cytochrome c" evidence="11">
    <location>
        <begin position="26"/>
        <end position="106"/>
    </location>
</feature>
<organism evidence="12 13">
    <name type="scientific">Thalassovita taeanensis</name>
    <dbReference type="NCBI Taxonomy" id="657014"/>
    <lineage>
        <taxon>Bacteria</taxon>
        <taxon>Pseudomonadati</taxon>
        <taxon>Pseudomonadota</taxon>
        <taxon>Alphaproteobacteria</taxon>
        <taxon>Rhodobacterales</taxon>
        <taxon>Roseobacteraceae</taxon>
        <taxon>Thalassovita</taxon>
    </lineage>
</organism>
<dbReference type="EMBL" id="FOEP01000016">
    <property type="protein sequence ID" value="SEQ91879.1"/>
    <property type="molecule type" value="Genomic_DNA"/>
</dbReference>
<dbReference type="PANTHER" id="PTHR33751:SF9">
    <property type="entry name" value="CYTOCHROME C4"/>
    <property type="match status" value="1"/>
</dbReference>
<evidence type="ECO:0000256" key="5">
    <source>
        <dbReference type="ARBA" id="ARBA00022764"/>
    </source>
</evidence>
<protein>
    <submittedName>
        <fullName evidence="12">Cytochrome c553</fullName>
    </submittedName>
</protein>
<feature type="signal peptide" evidence="10">
    <location>
        <begin position="1"/>
        <end position="24"/>
    </location>
</feature>
<accession>A0A1H9JYE3</accession>
<evidence type="ECO:0000259" key="11">
    <source>
        <dbReference type="PROSITE" id="PS51007"/>
    </source>
</evidence>
<evidence type="ECO:0000256" key="1">
    <source>
        <dbReference type="ARBA" id="ARBA00004418"/>
    </source>
</evidence>
<feature type="binding site" description="axial binding residue" evidence="9">
    <location>
        <position position="42"/>
    </location>
    <ligand>
        <name>heme c</name>
        <dbReference type="ChEBI" id="CHEBI:61717"/>
        <label>1</label>
    </ligand>
    <ligandPart>
        <name>Fe</name>
        <dbReference type="ChEBI" id="CHEBI:18248"/>
    </ligandPart>
</feature>
<comment type="subcellular location">
    <subcellularLocation>
        <location evidence="1">Periplasm</location>
    </subcellularLocation>
</comment>
<dbReference type="PANTHER" id="PTHR33751">
    <property type="entry name" value="CBB3-TYPE CYTOCHROME C OXIDASE SUBUNIT FIXP"/>
    <property type="match status" value="1"/>
</dbReference>
<feature type="binding site" description="axial binding residue" evidence="9">
    <location>
        <position position="132"/>
    </location>
    <ligand>
        <name>heme c</name>
        <dbReference type="ChEBI" id="CHEBI:61717"/>
        <label>2</label>
    </ligand>
    <ligandPart>
        <name>Fe</name>
        <dbReference type="ChEBI" id="CHEBI:18248"/>
    </ligandPart>
</feature>
<feature type="binding site" description="covalent" evidence="8">
    <location>
        <position position="41"/>
    </location>
    <ligand>
        <name>heme c</name>
        <dbReference type="ChEBI" id="CHEBI:61717"/>
        <label>1</label>
    </ligand>
</feature>
<keyword evidence="4 9" id="KW-0479">Metal-binding</keyword>
<proteinExistence type="predicted"/>
<dbReference type="Pfam" id="PF00034">
    <property type="entry name" value="Cytochrom_C"/>
    <property type="match status" value="1"/>
</dbReference>
<dbReference type="GO" id="GO:0009055">
    <property type="term" value="F:electron transfer activity"/>
    <property type="evidence" value="ECO:0007669"/>
    <property type="project" value="InterPro"/>
</dbReference>
<dbReference type="InterPro" id="IPR009056">
    <property type="entry name" value="Cyt_c-like_dom"/>
</dbReference>
<dbReference type="PIRSF" id="PIRSF000005">
    <property type="entry name" value="Cytochrome_c4"/>
    <property type="match status" value="1"/>
</dbReference>
<keyword evidence="13" id="KW-1185">Reference proteome</keyword>
<evidence type="ECO:0000256" key="6">
    <source>
        <dbReference type="ARBA" id="ARBA00022982"/>
    </source>
</evidence>
<feature type="binding site" description="axial binding residue" evidence="9">
    <location>
        <position position="173"/>
    </location>
    <ligand>
        <name>heme c</name>
        <dbReference type="ChEBI" id="CHEBI:61717"/>
        <label>2</label>
    </ligand>
    <ligandPart>
        <name>Fe</name>
        <dbReference type="ChEBI" id="CHEBI:18248"/>
    </ligandPart>
</feature>
<feature type="binding site" description="covalent" evidence="8">
    <location>
        <position position="128"/>
    </location>
    <ligand>
        <name>heme c</name>
        <dbReference type="ChEBI" id="CHEBI:61717"/>
        <label>2</label>
    </ligand>
</feature>